<dbReference type="KEGG" id="blr:BRLA_c038950"/>
<reference evidence="2 3" key="1">
    <citation type="journal article" date="2011" name="J. Bacteriol.">
        <title>Genome sequence of Brevibacillus laterosporus LMG 15441, a pathogen of invertebrates.</title>
        <authorList>
            <person name="Djukic M."/>
            <person name="Poehlein A."/>
            <person name="Thurmer A."/>
            <person name="Daniel R."/>
        </authorList>
    </citation>
    <scope>NUCLEOTIDE SEQUENCE [LARGE SCALE GENOMIC DNA]</scope>
    <source>
        <strain evidence="2 3">LMG 15441</strain>
    </source>
</reference>
<evidence type="ECO:0000256" key="1">
    <source>
        <dbReference type="SAM" id="Phobius"/>
    </source>
</evidence>
<keyword evidence="1" id="KW-0472">Membrane</keyword>
<dbReference type="RefSeq" id="WP_003334853.1">
    <property type="nucleotide sequence ID" value="NZ_CP007806.1"/>
</dbReference>
<gene>
    <name evidence="2" type="ORF">BRLA_c038950</name>
</gene>
<feature type="transmembrane region" description="Helical" evidence="1">
    <location>
        <begin position="46"/>
        <end position="67"/>
    </location>
</feature>
<evidence type="ECO:0000313" key="3">
    <source>
        <dbReference type="Proteomes" id="UP000005850"/>
    </source>
</evidence>
<dbReference type="HOGENOM" id="CLU_2785764_0_0_9"/>
<dbReference type="STRING" id="1042163.BRLA_c038950"/>
<keyword evidence="1" id="KW-1133">Transmembrane helix</keyword>
<protein>
    <submittedName>
        <fullName evidence="2">Uncharacterized protein</fullName>
    </submittedName>
</protein>
<keyword evidence="1" id="KW-0812">Transmembrane</keyword>
<dbReference type="AlphaFoldDB" id="A0A075RA87"/>
<dbReference type="Proteomes" id="UP000005850">
    <property type="component" value="Chromosome"/>
</dbReference>
<keyword evidence="3" id="KW-1185">Reference proteome</keyword>
<organism evidence="2 3">
    <name type="scientific">Brevibacillus laterosporus LMG 15441</name>
    <dbReference type="NCBI Taxonomy" id="1042163"/>
    <lineage>
        <taxon>Bacteria</taxon>
        <taxon>Bacillati</taxon>
        <taxon>Bacillota</taxon>
        <taxon>Bacilli</taxon>
        <taxon>Bacillales</taxon>
        <taxon>Paenibacillaceae</taxon>
        <taxon>Brevibacillus</taxon>
    </lineage>
</organism>
<accession>A0A075RA87</accession>
<dbReference type="EMBL" id="CP007806">
    <property type="protein sequence ID" value="AIG28178.1"/>
    <property type="molecule type" value="Genomic_DNA"/>
</dbReference>
<name>A0A075RA87_BRELA</name>
<sequence>MNDPMPYVLLVAGVVVAIQPTTKRWKRRLSAHFAGNEKRVKQRANTFYLLGVSCVILGCFLLLRTLVS</sequence>
<proteinExistence type="predicted"/>
<evidence type="ECO:0000313" key="2">
    <source>
        <dbReference type="EMBL" id="AIG28178.1"/>
    </source>
</evidence>
<feature type="transmembrane region" description="Helical" evidence="1">
    <location>
        <begin position="6"/>
        <end position="25"/>
    </location>
</feature>